<dbReference type="EMBL" id="JAABLM010000001">
    <property type="protein sequence ID" value="NBL63602.1"/>
    <property type="molecule type" value="Genomic_DNA"/>
</dbReference>
<keyword evidence="3" id="KW-1185">Reference proteome</keyword>
<proteinExistence type="predicted"/>
<sequence length="1255" mass="137319">MKKQYAFVLFLFFYYITSFSQFNFSISTTSESCPNNGTLTILVSGNTQNDAIVFSVFKLPNVTQAVTSTTNTTISGLSAGDYRIIGTNQNTNQIVEQEASIENTEVILTYGIADGANSCSNRFLTVNITTGTATGYEILAGPVTKPLQSSDTFNGLLPGNYLVRVFDSCGNGITKSHTIVDLPFQTNGLQILSSNFPEEELSSCDEIFIGQQLDVAGQYYIAFPLTFTYTIFPPNGGAPIIITHIYGNPGLTFFEDRTIFPDQPLLFDIPYFTEPYTYNLTVTDGCGNVYTRNTEIISQDQSLQLSPSLLKCGTKGLSITANNFVPPLNIHFANAPQGFNPQDFNANHPIYSEIPIEFGTNDNPVPEGNYSILATDACGREFLSTTTITYEVEMALSPRNTCTSNPTINVTIPGTNIISIQIDEVPLGSPITPPYDASHFISDGVGEISSGIIPGNYVISATDECGNVYTKPVTVLLPQASNFYISTQPDCDSGFGTVLITSSNPESPITSVILVSGSPNFHLPYQADVSNLIENGKLSMSGLPIGNYTAKVQDACGTERLVSFQVNEYQGNTEVEIAEFCSSHNVFLNHTINGGFSNLGYWIQKFNPQTGFWEHPVTGVQFPGVGIPNSNNSILISNNSWTYNLDETGVFRIVTVSSRFASPGESTYCLRVIHEYEISGRISVENVNSFSCSNQLLDVLIDASGRGNLTYRIVERDDQPFEVNNGNNPLFTGLEYGKYVFEIEDSCQNILVYTYQVRAPFTFTIRAQICNNQNSFLQVAAINGFTYRWYKSGNPSVTLSTTPTLNFTPLNLNTHAGIYFVDIIYNQNTNSCSNQTLSYEIAPGQNPNAGNDKTVEFCGIPPLITLADYLDENVTTNGEFTQITPGGNFNTGSWDTSGITPGTYYFSYIVNGFCGETDDAVIAIKFGLPLENPVIDTQPSVCVGQEIVLSISNPLPGNTYQWTGPNNFSSTAMNPVITNAIMENAGQYFVRIVNGNCSAEANVSIAIIAVPNFSLEANNQIICNGQETQLHLTPESLESVYSEINWYFEGNLLAQDVLKLNVNQPGNYSVSISNGNCAQNLSVAVLENQNPFEIAVLAKCENEKFMARVVSVDDSFDENSASYSWTGPENFSANTQVIDLSDAVSGSYEVTVTTENGCEVTLATDIIKSLCNIPKGISPNGDGKNDSWDLSGLDIEKVKIFNRYGTLVYELNDYVDQWKGQAFNGNILPTATYYYYLKLKSGEEKTGWVYLHWGI</sequence>
<dbReference type="Pfam" id="PF13585">
    <property type="entry name" value="CHU_C"/>
    <property type="match status" value="1"/>
</dbReference>
<dbReference type="RefSeq" id="WP_166535441.1">
    <property type="nucleotide sequence ID" value="NZ_JAABLM010000001.1"/>
</dbReference>
<gene>
    <name evidence="2" type="ORF">GV828_00120</name>
</gene>
<evidence type="ECO:0000259" key="1">
    <source>
        <dbReference type="Pfam" id="PF19081"/>
    </source>
</evidence>
<dbReference type="NCBIfam" id="TIGR04131">
    <property type="entry name" value="Bac_Flav_CTERM"/>
    <property type="match status" value="1"/>
</dbReference>
<feature type="domain" description="Ig-like" evidence="1">
    <location>
        <begin position="764"/>
        <end position="835"/>
    </location>
</feature>
<dbReference type="Pfam" id="PF19081">
    <property type="entry name" value="Ig_7"/>
    <property type="match status" value="2"/>
</dbReference>
<evidence type="ECO:0000313" key="3">
    <source>
        <dbReference type="Proteomes" id="UP000798602"/>
    </source>
</evidence>
<accession>A0ABW9Z440</accession>
<name>A0ABW9Z440_9FLAO</name>
<organism evidence="2 3">
    <name type="scientific">Flavobacterium ichthyis</name>
    <dbReference type="NCBI Taxonomy" id="2698827"/>
    <lineage>
        <taxon>Bacteria</taxon>
        <taxon>Pseudomonadati</taxon>
        <taxon>Bacteroidota</taxon>
        <taxon>Flavobacteriia</taxon>
        <taxon>Flavobacteriales</taxon>
        <taxon>Flavobacteriaceae</taxon>
        <taxon>Flavobacterium</taxon>
    </lineage>
</organism>
<protein>
    <submittedName>
        <fullName evidence="2">T9SS type B sorting domain-containing protein</fullName>
    </submittedName>
</protein>
<evidence type="ECO:0000313" key="2">
    <source>
        <dbReference type="EMBL" id="NBL63602.1"/>
    </source>
</evidence>
<dbReference type="Gene3D" id="2.60.40.10">
    <property type="entry name" value="Immunoglobulins"/>
    <property type="match status" value="2"/>
</dbReference>
<dbReference type="Proteomes" id="UP000798602">
    <property type="component" value="Unassembled WGS sequence"/>
</dbReference>
<feature type="domain" description="Ig-like" evidence="1">
    <location>
        <begin position="932"/>
        <end position="1011"/>
    </location>
</feature>
<dbReference type="InterPro" id="IPR026341">
    <property type="entry name" value="T9SS_type_B"/>
</dbReference>
<dbReference type="InterPro" id="IPR013783">
    <property type="entry name" value="Ig-like_fold"/>
</dbReference>
<dbReference type="InterPro" id="IPR044023">
    <property type="entry name" value="Ig_7"/>
</dbReference>
<reference evidence="3" key="1">
    <citation type="submission" date="2020-01" db="EMBL/GenBank/DDBJ databases">
        <title>Sphingomonas sp. strain CSW-10.</title>
        <authorList>
            <person name="Chen W.-M."/>
        </authorList>
    </citation>
    <scope>NUCLEOTIDE SEQUENCE [LARGE SCALE GENOMIC DNA]</scope>
    <source>
        <strain evidence="3">NST-5</strain>
    </source>
</reference>
<comment type="caution">
    <text evidence="2">The sequence shown here is derived from an EMBL/GenBank/DDBJ whole genome shotgun (WGS) entry which is preliminary data.</text>
</comment>